<dbReference type="GO" id="GO:0001522">
    <property type="term" value="P:pseudouridine synthesis"/>
    <property type="evidence" value="ECO:0007669"/>
    <property type="project" value="InterPro"/>
</dbReference>
<dbReference type="Gene3D" id="3.10.290.10">
    <property type="entry name" value="RNA-binding S4 domain"/>
    <property type="match status" value="1"/>
</dbReference>
<dbReference type="InterPro" id="IPR050343">
    <property type="entry name" value="RsuA_PseudoU_synthase"/>
</dbReference>
<reference evidence="13 14" key="1">
    <citation type="journal article" date="2012" name="J. Bacteriol.">
        <title>Genome sequences for six rhodanobacter strains, isolated from soils and the terrestrial subsurface, with variable denitrification capabilities.</title>
        <authorList>
            <person name="Kostka J.E."/>
            <person name="Green S.J."/>
            <person name="Rishishwar L."/>
            <person name="Prakash O."/>
            <person name="Katz L.S."/>
            <person name="Marino-Ramirez L."/>
            <person name="Jordan I.K."/>
            <person name="Munk C."/>
            <person name="Ivanova N."/>
            <person name="Mikhailova N."/>
            <person name="Watson D.B."/>
            <person name="Brown S.D."/>
            <person name="Palumbo A.V."/>
            <person name="Brooks S.C."/>
        </authorList>
    </citation>
    <scope>NUCLEOTIDE SEQUENCE [LARGE SCALE GENOMIC DNA]</scope>
    <source>
        <strain evidence="14">Jip2T</strain>
    </source>
</reference>
<evidence type="ECO:0000313" key="13">
    <source>
        <dbReference type="EMBL" id="EIL89044.1"/>
    </source>
</evidence>
<evidence type="ECO:0000256" key="4">
    <source>
        <dbReference type="ARBA" id="ARBA00039989"/>
    </source>
</evidence>
<evidence type="ECO:0000256" key="7">
    <source>
        <dbReference type="ARBA" id="ARBA00042843"/>
    </source>
</evidence>
<dbReference type="PATRIC" id="fig|1163408.3.peg.2128"/>
<keyword evidence="10" id="KW-0694">RNA-binding</keyword>
<keyword evidence="14" id="KW-1185">Reference proteome</keyword>
<feature type="domain" description="RNA-binding S4" evidence="12">
    <location>
        <begin position="15"/>
        <end position="74"/>
    </location>
</feature>
<dbReference type="AlphaFoldDB" id="I4VPA3"/>
<dbReference type="CDD" id="cd02555">
    <property type="entry name" value="PSSA_1"/>
    <property type="match status" value="1"/>
</dbReference>
<evidence type="ECO:0000256" key="11">
    <source>
        <dbReference type="SAM" id="MobiDB-lite"/>
    </source>
</evidence>
<dbReference type="Proteomes" id="UP000004210">
    <property type="component" value="Unassembled WGS sequence"/>
</dbReference>
<accession>I4VPA3</accession>
<dbReference type="InterPro" id="IPR002942">
    <property type="entry name" value="S4_RNA-bd"/>
</dbReference>
<dbReference type="CDD" id="cd00165">
    <property type="entry name" value="S4"/>
    <property type="match status" value="1"/>
</dbReference>
<dbReference type="Pfam" id="PF01479">
    <property type="entry name" value="S4"/>
    <property type="match status" value="1"/>
</dbReference>
<evidence type="ECO:0000256" key="3">
    <source>
        <dbReference type="ARBA" id="ARBA00038922"/>
    </source>
</evidence>
<dbReference type="EMBL" id="AJXU01000042">
    <property type="protein sequence ID" value="EIL89044.1"/>
    <property type="molecule type" value="Genomic_DNA"/>
</dbReference>
<dbReference type="eggNOG" id="COG1187">
    <property type="taxonomic scope" value="Bacteria"/>
</dbReference>
<dbReference type="GO" id="GO:0006396">
    <property type="term" value="P:RNA processing"/>
    <property type="evidence" value="ECO:0007669"/>
    <property type="project" value="UniProtKB-ARBA"/>
</dbReference>
<dbReference type="SUPFAM" id="SSF55120">
    <property type="entry name" value="Pseudouridine synthase"/>
    <property type="match status" value="1"/>
</dbReference>
<dbReference type="SUPFAM" id="SSF55174">
    <property type="entry name" value="Alpha-L RNA-binding motif"/>
    <property type="match status" value="1"/>
</dbReference>
<name>I4VPA3_9GAMM</name>
<comment type="catalytic activity">
    <reaction evidence="2">
        <text>uridine(2604) in 23S rRNA = pseudouridine(2604) in 23S rRNA</text>
        <dbReference type="Rhea" id="RHEA:38875"/>
        <dbReference type="Rhea" id="RHEA-COMP:10093"/>
        <dbReference type="Rhea" id="RHEA-COMP:10094"/>
        <dbReference type="ChEBI" id="CHEBI:65314"/>
        <dbReference type="ChEBI" id="CHEBI:65315"/>
        <dbReference type="EC" id="5.4.99.21"/>
    </reaction>
</comment>
<dbReference type="EC" id="5.4.99.21" evidence="3"/>
<feature type="region of interest" description="Disordered" evidence="11">
    <location>
        <begin position="85"/>
        <end position="109"/>
    </location>
</feature>
<dbReference type="PROSITE" id="PS50889">
    <property type="entry name" value="S4"/>
    <property type="match status" value="1"/>
</dbReference>
<evidence type="ECO:0000256" key="10">
    <source>
        <dbReference type="PROSITE-ProRule" id="PRU00182"/>
    </source>
</evidence>
<dbReference type="STRING" id="1163408.UU9_10377"/>
<comment type="catalytic activity">
    <reaction evidence="1">
        <text>uridine(35) in tRNA(Tyr) = pseudouridine(35) in tRNA(Tyr)</text>
        <dbReference type="Rhea" id="RHEA:60556"/>
        <dbReference type="Rhea" id="RHEA-COMP:15607"/>
        <dbReference type="Rhea" id="RHEA-COMP:15608"/>
        <dbReference type="ChEBI" id="CHEBI:65314"/>
        <dbReference type="ChEBI" id="CHEBI:65315"/>
    </reaction>
</comment>
<organism evidence="13 14">
    <name type="scientific">Rhodanobacter fulvus Jip2</name>
    <dbReference type="NCBI Taxonomy" id="1163408"/>
    <lineage>
        <taxon>Bacteria</taxon>
        <taxon>Pseudomonadati</taxon>
        <taxon>Pseudomonadota</taxon>
        <taxon>Gammaproteobacteria</taxon>
        <taxon>Lysobacterales</taxon>
        <taxon>Rhodanobacteraceae</taxon>
        <taxon>Rhodanobacter</taxon>
    </lineage>
</organism>
<evidence type="ECO:0000256" key="5">
    <source>
        <dbReference type="ARBA" id="ARBA00041420"/>
    </source>
</evidence>
<evidence type="ECO:0000256" key="1">
    <source>
        <dbReference type="ARBA" id="ARBA00036390"/>
    </source>
</evidence>
<dbReference type="InterPro" id="IPR020103">
    <property type="entry name" value="PsdUridine_synth_cat_dom_sf"/>
</dbReference>
<evidence type="ECO:0000256" key="6">
    <source>
        <dbReference type="ARBA" id="ARBA00041697"/>
    </source>
</evidence>
<proteinExistence type="predicted"/>
<dbReference type="Gene3D" id="3.30.2350.10">
    <property type="entry name" value="Pseudouridine synthase"/>
    <property type="match status" value="1"/>
</dbReference>
<evidence type="ECO:0000259" key="12">
    <source>
        <dbReference type="SMART" id="SM00363"/>
    </source>
</evidence>
<dbReference type="PANTHER" id="PTHR47683:SF2">
    <property type="entry name" value="RNA-BINDING S4 DOMAIN-CONTAINING PROTEIN"/>
    <property type="match status" value="1"/>
</dbReference>
<comment type="caution">
    <text evidence="13">The sequence shown here is derived from an EMBL/GenBank/DDBJ whole genome shotgun (WGS) entry which is preliminary data.</text>
</comment>
<dbReference type="PANTHER" id="PTHR47683">
    <property type="entry name" value="PSEUDOURIDINE SYNTHASE FAMILY PROTEIN-RELATED"/>
    <property type="match status" value="1"/>
</dbReference>
<protein>
    <recommendedName>
        <fullName evidence="4">Dual-specificity RNA pseudouridine synthase RluF</fullName>
        <ecNumber evidence="3">5.4.99.21</ecNumber>
    </recommendedName>
    <alternativeName>
        <fullName evidence="6">23S rRNA pseudouridine(2604) synthase</fullName>
    </alternativeName>
    <alternativeName>
        <fullName evidence="8">Ribosomal large subunit pseudouridine synthase F</fullName>
    </alternativeName>
    <alternativeName>
        <fullName evidence="7">rRNA pseudouridylate synthase F</fullName>
    </alternativeName>
    <alternativeName>
        <fullName evidence="9">rRNA-uridine isomerase F</fullName>
    </alternativeName>
    <alternativeName>
        <fullName evidence="5">tRNA(Tyr) pseudouridine(35) synthase</fullName>
    </alternativeName>
</protein>
<evidence type="ECO:0000256" key="8">
    <source>
        <dbReference type="ARBA" id="ARBA00042890"/>
    </source>
</evidence>
<evidence type="ECO:0000256" key="9">
    <source>
        <dbReference type="ARBA" id="ARBA00043147"/>
    </source>
</evidence>
<dbReference type="GO" id="GO:0003723">
    <property type="term" value="F:RNA binding"/>
    <property type="evidence" value="ECO:0007669"/>
    <property type="project" value="UniProtKB-KW"/>
</dbReference>
<gene>
    <name evidence="13" type="ORF">UU9_10377</name>
</gene>
<dbReference type="GO" id="GO:0160138">
    <property type="term" value="F:23S rRNA pseudouridine(2604) synthase activity"/>
    <property type="evidence" value="ECO:0007669"/>
    <property type="project" value="UniProtKB-EC"/>
</dbReference>
<sequence length="250" mass="27247">MAASSALACPMTEPVRLAKRVVALAGCSRREAEQFIEGGWVQVDGVVVEEPQFMVDTQTVAIDPAARLAPLEAITLVLNKPAGIDDGPGPDGAGALVTPATRSADDASGVRPLKRHMSRLAAPLPLPAKASGLLFFTQDWRVARKLTEDASRIEQEFVVEVEGELIDNGLALLNHGLRFNNYAMPPIKVSWQSEQRLRFAFKGLQPSQIEPMCNAVGLQVVAMKRLRVGRISLSRLPPGQWRYLAPHERI</sequence>
<dbReference type="SMART" id="SM00363">
    <property type="entry name" value="S4"/>
    <property type="match status" value="1"/>
</dbReference>
<evidence type="ECO:0000256" key="2">
    <source>
        <dbReference type="ARBA" id="ARBA00036535"/>
    </source>
</evidence>
<evidence type="ECO:0000313" key="14">
    <source>
        <dbReference type="Proteomes" id="UP000004210"/>
    </source>
</evidence>
<dbReference type="InterPro" id="IPR036986">
    <property type="entry name" value="S4_RNA-bd_sf"/>
</dbReference>